<keyword evidence="3" id="KW-1185">Reference proteome</keyword>
<organism evidence="2 3">
    <name type="scientific">Pseudoalteromonas neustonica</name>
    <dbReference type="NCBI Taxonomy" id="1840331"/>
    <lineage>
        <taxon>Bacteria</taxon>
        <taxon>Pseudomonadati</taxon>
        <taxon>Pseudomonadota</taxon>
        <taxon>Gammaproteobacteria</taxon>
        <taxon>Alteromonadales</taxon>
        <taxon>Pseudoalteromonadaceae</taxon>
        <taxon>Pseudoalteromonas</taxon>
    </lineage>
</organism>
<dbReference type="InterPro" id="IPR024096">
    <property type="entry name" value="NO_sig/Golgi_transp_ligand-bd"/>
</dbReference>
<dbReference type="EMBL" id="VNFF01000013">
    <property type="protein sequence ID" value="TVU82196.1"/>
    <property type="molecule type" value="Genomic_DNA"/>
</dbReference>
<name>A0ABY3FBJ8_9GAMM</name>
<dbReference type="Proteomes" id="UP000317938">
    <property type="component" value="Unassembled WGS sequence"/>
</dbReference>
<dbReference type="InterPro" id="IPR038158">
    <property type="entry name" value="H-NOX_domain_sf"/>
</dbReference>
<evidence type="ECO:0000313" key="3">
    <source>
        <dbReference type="Proteomes" id="UP000317938"/>
    </source>
</evidence>
<protein>
    <recommendedName>
        <fullName evidence="1">Heme NO-binding domain-containing protein</fullName>
    </recommendedName>
</protein>
<evidence type="ECO:0000259" key="1">
    <source>
        <dbReference type="Pfam" id="PF07700"/>
    </source>
</evidence>
<accession>A0ABY3FBJ8</accession>
<reference evidence="2 3" key="1">
    <citation type="submission" date="2019-07" db="EMBL/GenBank/DDBJ databases">
        <title>Diversity of Bacteria from Kongsfjorden, Arctic.</title>
        <authorList>
            <person name="Yu Y."/>
        </authorList>
    </citation>
    <scope>NUCLEOTIDE SEQUENCE [LARGE SCALE GENOMIC DNA]</scope>
    <source>
        <strain evidence="2 3">SM1927</strain>
    </source>
</reference>
<dbReference type="RefSeq" id="WP_145239835.1">
    <property type="nucleotide sequence ID" value="NZ_VNFF01000013.1"/>
</dbReference>
<comment type="caution">
    <text evidence="2">The sequence shown here is derived from an EMBL/GenBank/DDBJ whole genome shotgun (WGS) entry which is preliminary data.</text>
</comment>
<proteinExistence type="predicted"/>
<feature type="domain" description="Heme NO-binding" evidence="1">
    <location>
        <begin position="2"/>
        <end position="161"/>
    </location>
</feature>
<evidence type="ECO:0000313" key="2">
    <source>
        <dbReference type="EMBL" id="TVU82196.1"/>
    </source>
</evidence>
<dbReference type="SUPFAM" id="SSF111126">
    <property type="entry name" value="Ligand-binding domain in the NO signalling and Golgi transport"/>
    <property type="match status" value="1"/>
</dbReference>
<gene>
    <name evidence="2" type="ORF">FQP85_14260</name>
</gene>
<sequence length="181" mass="20351">MKGIIFNVLEDMVVEQLGMEVWNELLQSHTPEGRVYVSAKNYDAGELFAMANGVALRLNMPLQDVVKAFGQFLFKGLADRHLDVVERFTDFTSLVMGIHDVIHLEVNKLYQDPSLPTISCRISRPGHIEMNYNSPRKLCLCAEGLLFGAAEYFDQAINITHAVCMHKGAQQCILHIEVADE</sequence>
<dbReference type="Pfam" id="PF07700">
    <property type="entry name" value="HNOB"/>
    <property type="match status" value="1"/>
</dbReference>
<dbReference type="Gene3D" id="3.90.1520.10">
    <property type="entry name" value="H-NOX domain"/>
    <property type="match status" value="1"/>
</dbReference>
<dbReference type="InterPro" id="IPR011644">
    <property type="entry name" value="Heme_NO-bd"/>
</dbReference>